<dbReference type="InterPro" id="IPR012964">
    <property type="entry name" value="DUF1702"/>
</dbReference>
<evidence type="ECO:0000313" key="3">
    <source>
        <dbReference type="Proteomes" id="UP000630887"/>
    </source>
</evidence>
<dbReference type="RefSeq" id="WP_203698574.1">
    <property type="nucleotide sequence ID" value="NZ_BAAALC010000015.1"/>
</dbReference>
<accession>A0A8J3PB78</accession>
<name>A0A8J3PB78_9ACTN</name>
<keyword evidence="1" id="KW-0732">Signal</keyword>
<proteinExistence type="predicted"/>
<keyword evidence="3" id="KW-1185">Reference proteome</keyword>
<dbReference type="AlphaFoldDB" id="A0A8J3PB78"/>
<evidence type="ECO:0008006" key="4">
    <source>
        <dbReference type="Google" id="ProtNLM"/>
    </source>
</evidence>
<evidence type="ECO:0000256" key="1">
    <source>
        <dbReference type="SAM" id="SignalP"/>
    </source>
</evidence>
<feature type="signal peptide" evidence="1">
    <location>
        <begin position="1"/>
        <end position="18"/>
    </location>
</feature>
<organism evidence="2 3">
    <name type="scientific">Catellatospora coxensis</name>
    <dbReference type="NCBI Taxonomy" id="310354"/>
    <lineage>
        <taxon>Bacteria</taxon>
        <taxon>Bacillati</taxon>
        <taxon>Actinomycetota</taxon>
        <taxon>Actinomycetes</taxon>
        <taxon>Micromonosporales</taxon>
        <taxon>Micromonosporaceae</taxon>
        <taxon>Catellatospora</taxon>
    </lineage>
</organism>
<feature type="chain" id="PRO_5038338330" description="Enediyne biosynthesis protein" evidence="1">
    <location>
        <begin position="19"/>
        <end position="331"/>
    </location>
</feature>
<dbReference type="EMBL" id="BONI01000094">
    <property type="protein sequence ID" value="GIG10607.1"/>
    <property type="molecule type" value="Genomic_DNA"/>
</dbReference>
<sequence>MPTTLGALRSLMMTPSLASVGFAARGFPVEETAATRRLEAIPQAVVCGFEWAIDARTLWEVERRLDLVEPEMRGFAYEGATMAYTIRDAMAGGRGTRARDLLRGPAQPHVFLTYIGIGFAMARLPRPLWARVLPDLTGTPYYPTMSWLAVDGLGFDRAYFDTDRWVRRRQRPRPYPWQGHAGYFPRAFDQGIGRALWFIHGGRPGPVADAVERFEPDRHGDLWSGVGLAATFAGGCGCEDLVALRRFAGSHVADLGQGAVFAAKARDFSGFVPVHTEQAAGILAGLPVAAASALADEVTSDGPDDGGLPRYETWRARLRAALSRRDAPLPG</sequence>
<dbReference type="Proteomes" id="UP000630887">
    <property type="component" value="Unassembled WGS sequence"/>
</dbReference>
<reference evidence="2 3" key="1">
    <citation type="submission" date="2021-01" db="EMBL/GenBank/DDBJ databases">
        <title>Whole genome shotgun sequence of Catellatospora coxensis NBRC 107359.</title>
        <authorList>
            <person name="Komaki H."/>
            <person name="Tamura T."/>
        </authorList>
    </citation>
    <scope>NUCLEOTIDE SEQUENCE [LARGE SCALE GENOMIC DNA]</scope>
    <source>
        <strain evidence="2 3">NBRC 107359</strain>
    </source>
</reference>
<protein>
    <recommendedName>
        <fullName evidence="4">Enediyne biosynthesis protein</fullName>
    </recommendedName>
</protein>
<evidence type="ECO:0000313" key="2">
    <source>
        <dbReference type="EMBL" id="GIG10607.1"/>
    </source>
</evidence>
<comment type="caution">
    <text evidence="2">The sequence shown here is derived from an EMBL/GenBank/DDBJ whole genome shotgun (WGS) entry which is preliminary data.</text>
</comment>
<gene>
    <name evidence="2" type="ORF">Cco03nite_73070</name>
</gene>
<dbReference type="Pfam" id="PF08012">
    <property type="entry name" value="DUF1702"/>
    <property type="match status" value="1"/>
</dbReference>